<name>M1C5G2_SOLTU</name>
<feature type="domain" description="Myb-like" evidence="7">
    <location>
        <begin position="9"/>
        <end position="61"/>
    </location>
</feature>
<dbReference type="eggNOG" id="KOG0048">
    <property type="taxonomic scope" value="Eukaryota"/>
</dbReference>
<reference evidence="10" key="1">
    <citation type="journal article" date="2011" name="Nature">
        <title>Genome sequence and analysis of the tuber crop potato.</title>
        <authorList>
            <consortium name="The Potato Genome Sequencing Consortium"/>
        </authorList>
    </citation>
    <scope>NUCLEOTIDE SEQUENCE [LARGE SCALE GENOMIC DNA]</scope>
    <source>
        <strain evidence="10">cv. DM1-3 516 R44</strain>
    </source>
</reference>
<dbReference type="OMA" id="ETNFSCL"/>
<dbReference type="PANTHER" id="PTHR47999:SF91">
    <property type="entry name" value="TRANSCRIPTION FACTOR MYB111"/>
    <property type="match status" value="1"/>
</dbReference>
<dbReference type="Gene3D" id="1.10.10.60">
    <property type="entry name" value="Homeodomain-like"/>
    <property type="match status" value="2"/>
</dbReference>
<dbReference type="InterPro" id="IPR015495">
    <property type="entry name" value="Myb_TF_plants"/>
</dbReference>
<comment type="subcellular location">
    <subcellularLocation>
        <location evidence="1">Nucleus</location>
    </subcellularLocation>
</comment>
<evidence type="ECO:0000256" key="1">
    <source>
        <dbReference type="ARBA" id="ARBA00004123"/>
    </source>
</evidence>
<evidence type="ECO:0000313" key="9">
    <source>
        <dbReference type="EnsemblPlants" id="PGSC0003DMT400060236"/>
    </source>
</evidence>
<dbReference type="Gramene" id="PGSC0003DMT400060236">
    <property type="protein sequence ID" value="PGSC0003DMT400060236"/>
    <property type="gene ID" value="PGSC0003DMG401023433"/>
</dbReference>
<proteinExistence type="predicted"/>
<dbReference type="PROSITE" id="PS51294">
    <property type="entry name" value="HTH_MYB"/>
    <property type="match status" value="2"/>
</dbReference>
<dbReference type="HOGENOM" id="CLU_028567_6_3_1"/>
<dbReference type="Proteomes" id="UP000011115">
    <property type="component" value="Unassembled WGS sequence"/>
</dbReference>
<dbReference type="GO" id="GO:0005634">
    <property type="term" value="C:nucleus"/>
    <property type="evidence" value="ECO:0000318"/>
    <property type="project" value="GO_Central"/>
</dbReference>
<keyword evidence="5" id="KW-0539">Nucleus</keyword>
<dbReference type="SMR" id="M1C5G2"/>
<reference evidence="9" key="2">
    <citation type="submission" date="2015-06" db="UniProtKB">
        <authorList>
            <consortium name="EnsemblPlants"/>
        </authorList>
    </citation>
    <scope>IDENTIFICATION</scope>
    <source>
        <strain evidence="9">DM1-3 516 R44</strain>
    </source>
</reference>
<accession>M1C5G2</accession>
<evidence type="ECO:0000256" key="4">
    <source>
        <dbReference type="ARBA" id="ARBA00023163"/>
    </source>
</evidence>
<keyword evidence="10" id="KW-1185">Reference proteome</keyword>
<dbReference type="EnsemblPlants" id="PGSC0003DMT400060236">
    <property type="protein sequence ID" value="PGSC0003DMT400060236"/>
    <property type="gene ID" value="PGSC0003DMG401023433"/>
</dbReference>
<dbReference type="GO" id="GO:0000987">
    <property type="term" value="F:cis-regulatory region sequence-specific DNA binding"/>
    <property type="evidence" value="ECO:0000318"/>
    <property type="project" value="GO_Central"/>
</dbReference>
<dbReference type="GO" id="GO:0010597">
    <property type="term" value="P:green leaf volatile biosynthetic process"/>
    <property type="evidence" value="ECO:0007669"/>
    <property type="project" value="UniProtKB-ARBA"/>
</dbReference>
<dbReference type="InterPro" id="IPR009057">
    <property type="entry name" value="Homeodomain-like_sf"/>
</dbReference>
<dbReference type="PROSITE" id="PS50090">
    <property type="entry name" value="MYB_LIKE"/>
    <property type="match status" value="2"/>
</dbReference>
<dbReference type="GO" id="GO:0006355">
    <property type="term" value="P:regulation of DNA-templated transcription"/>
    <property type="evidence" value="ECO:0000318"/>
    <property type="project" value="GO_Central"/>
</dbReference>
<dbReference type="Pfam" id="PF00249">
    <property type="entry name" value="Myb_DNA-binding"/>
    <property type="match status" value="2"/>
</dbReference>
<feature type="compositionally biased region" description="Polar residues" evidence="6">
    <location>
        <begin position="176"/>
        <end position="194"/>
    </location>
</feature>
<sequence>MVKAPCCENFGLKKGKWTDEEDELLVKYIQVNGEGSWRSLPKNAGLSRCGKSCRLRWTNYLRPNLKRGKFTAEEDEIIVKLHSTLGNRWSSIAQLLSGRTDNDIKNYWNSNLRRRIYTFRNLKELIKTTANVPKIVVDGSCGESSIKQGTTIGSEGGSIESFLPEKNIVDDIGSPRKNNSSLCDDSRGDTTLSEGRSIESLLPEDNIVVDRGSTRKSDSSCLGSKDEAMWSEGNSIESLLPKNYNVDIGSLRKSNSLCPRDKDDATWLGVGLIESLLSEDIETNSSCSRGMSNATWSEENSIESLLVENYVVDIGSNQETNFSCLEGKDGATWSEEGVSFESLLLENIETNSACHNWFEESSIESFLLESYIVDIVCNRETNSSYLEDPAMWSEEGSSIEYPLMENYSVDQGSNRETNFSCLRGKDGAMSSEEGSSIESLLTKNYIDDLEFLTQSSLDEIKGLAMQ</sequence>
<keyword evidence="3" id="KW-0238">DNA-binding</keyword>
<evidence type="ECO:0000259" key="7">
    <source>
        <dbReference type="PROSITE" id="PS50090"/>
    </source>
</evidence>
<protein>
    <submittedName>
        <fullName evidence="9">MYB-like DNA-binding domain protein</fullName>
    </submittedName>
</protein>
<dbReference type="InterPro" id="IPR017930">
    <property type="entry name" value="Myb_dom"/>
</dbReference>
<evidence type="ECO:0000256" key="5">
    <source>
        <dbReference type="ARBA" id="ARBA00023242"/>
    </source>
</evidence>
<organism evidence="9 10">
    <name type="scientific">Solanum tuberosum</name>
    <name type="common">Potato</name>
    <dbReference type="NCBI Taxonomy" id="4113"/>
    <lineage>
        <taxon>Eukaryota</taxon>
        <taxon>Viridiplantae</taxon>
        <taxon>Streptophyta</taxon>
        <taxon>Embryophyta</taxon>
        <taxon>Tracheophyta</taxon>
        <taxon>Spermatophyta</taxon>
        <taxon>Magnoliopsida</taxon>
        <taxon>eudicotyledons</taxon>
        <taxon>Gunneridae</taxon>
        <taxon>Pentapetalae</taxon>
        <taxon>asterids</taxon>
        <taxon>lamiids</taxon>
        <taxon>Solanales</taxon>
        <taxon>Solanaceae</taxon>
        <taxon>Solanoideae</taxon>
        <taxon>Solaneae</taxon>
        <taxon>Solanum</taxon>
    </lineage>
</organism>
<dbReference type="SMART" id="SM00717">
    <property type="entry name" value="SANT"/>
    <property type="match status" value="2"/>
</dbReference>
<dbReference type="InterPro" id="IPR001005">
    <property type="entry name" value="SANT/Myb"/>
</dbReference>
<dbReference type="InParanoid" id="M1C5G2"/>
<dbReference type="AlphaFoldDB" id="M1C5G2"/>
<dbReference type="PaxDb" id="4113-PGSC0003DMT400060236"/>
<evidence type="ECO:0000256" key="3">
    <source>
        <dbReference type="ARBA" id="ARBA00023125"/>
    </source>
</evidence>
<evidence type="ECO:0000313" key="10">
    <source>
        <dbReference type="Proteomes" id="UP000011115"/>
    </source>
</evidence>
<dbReference type="CDD" id="cd00167">
    <property type="entry name" value="SANT"/>
    <property type="match status" value="2"/>
</dbReference>
<feature type="domain" description="HTH myb-type" evidence="8">
    <location>
        <begin position="62"/>
        <end position="116"/>
    </location>
</feature>
<dbReference type="PANTHER" id="PTHR47999">
    <property type="entry name" value="TRANSCRIPTION FACTOR MYB8-RELATED-RELATED"/>
    <property type="match status" value="1"/>
</dbReference>
<dbReference type="SUPFAM" id="SSF46689">
    <property type="entry name" value="Homeodomain-like"/>
    <property type="match status" value="1"/>
</dbReference>
<evidence type="ECO:0000256" key="6">
    <source>
        <dbReference type="SAM" id="MobiDB-lite"/>
    </source>
</evidence>
<dbReference type="FunFam" id="1.10.10.60:FF:000121">
    <property type="entry name" value="Myb transcription factor"/>
    <property type="match status" value="1"/>
</dbReference>
<feature type="region of interest" description="Disordered" evidence="6">
    <location>
        <begin position="170"/>
        <end position="196"/>
    </location>
</feature>
<keyword evidence="4" id="KW-0804">Transcription</keyword>
<evidence type="ECO:0000259" key="8">
    <source>
        <dbReference type="PROSITE" id="PS51294"/>
    </source>
</evidence>
<keyword evidence="2" id="KW-0805">Transcription regulation</keyword>
<feature type="domain" description="HTH myb-type" evidence="8">
    <location>
        <begin position="9"/>
        <end position="61"/>
    </location>
</feature>
<evidence type="ECO:0000256" key="2">
    <source>
        <dbReference type="ARBA" id="ARBA00023015"/>
    </source>
</evidence>
<feature type="domain" description="Myb-like" evidence="7">
    <location>
        <begin position="62"/>
        <end position="112"/>
    </location>
</feature>